<dbReference type="AlphaFoldDB" id="A0ABD1ZGV6"/>
<evidence type="ECO:0000313" key="3">
    <source>
        <dbReference type="Proteomes" id="UP001605036"/>
    </source>
</evidence>
<gene>
    <name evidence="2" type="ORF">R1flu_018799</name>
</gene>
<sequence length="432" mass="48556">MQAAGILNQALWITVFKTTLVDEATSFTNNLDEEGVTKWLELKEKFITRYRGAINPVMVMDNLAKVQHKKGEPMLAYINRFRMEAKWLPLEEANSPMVASLFLRNMQPNISDPCCLQFQPRKCTMVQLYQGAQEIQKRFDWKGTPAVGYNREAKESGDSCRSCGKSGHDEDHYTEFCHICDSDSHGTRDCRLKGRRAPAVKAVEPEIPQIIPAVPFCFFCHKSGHTFHQGCPEYAQKFAGYRNQRGQGGQHGNGVRRPAPNCKVLTLVLEDSEEYQSTGPPEDAKKGVGDTPEVKVNSPRVENTATPPRRRGRPRKDKAGPIGRNVWAERKKEIQQFAQQIRDQQVEEKAPKASVGPIGTILQPEPVQEQASSAGQIKQEQVAAEVDRVHEIIFRQIKDAKILLTIDEITTLSPVSKEFVVIRLAGELVPQQ</sequence>
<feature type="region of interest" description="Disordered" evidence="1">
    <location>
        <begin position="273"/>
        <end position="322"/>
    </location>
</feature>
<evidence type="ECO:0000313" key="2">
    <source>
        <dbReference type="EMBL" id="KAL2650671.1"/>
    </source>
</evidence>
<proteinExistence type="predicted"/>
<name>A0ABD1ZGV6_9MARC</name>
<keyword evidence="3" id="KW-1185">Reference proteome</keyword>
<protein>
    <recommendedName>
        <fullName evidence="4">Retrotransposon gag domain-containing protein</fullName>
    </recommendedName>
</protein>
<comment type="caution">
    <text evidence="2">The sequence shown here is derived from an EMBL/GenBank/DDBJ whole genome shotgun (WGS) entry which is preliminary data.</text>
</comment>
<dbReference type="EMBL" id="JBHFFA010000001">
    <property type="protein sequence ID" value="KAL2650671.1"/>
    <property type="molecule type" value="Genomic_DNA"/>
</dbReference>
<evidence type="ECO:0008006" key="4">
    <source>
        <dbReference type="Google" id="ProtNLM"/>
    </source>
</evidence>
<reference evidence="2 3" key="1">
    <citation type="submission" date="2024-09" db="EMBL/GenBank/DDBJ databases">
        <title>Chromosome-scale assembly of Riccia fluitans.</title>
        <authorList>
            <person name="Paukszto L."/>
            <person name="Sawicki J."/>
            <person name="Karawczyk K."/>
            <person name="Piernik-Szablinska J."/>
            <person name="Szczecinska M."/>
            <person name="Mazdziarz M."/>
        </authorList>
    </citation>
    <scope>NUCLEOTIDE SEQUENCE [LARGE SCALE GENOMIC DNA]</scope>
    <source>
        <strain evidence="2">Rf_01</strain>
        <tissue evidence="2">Aerial parts of the thallus</tissue>
    </source>
</reference>
<dbReference type="Proteomes" id="UP001605036">
    <property type="component" value="Unassembled WGS sequence"/>
</dbReference>
<accession>A0ABD1ZGV6</accession>
<organism evidence="2 3">
    <name type="scientific">Riccia fluitans</name>
    <dbReference type="NCBI Taxonomy" id="41844"/>
    <lineage>
        <taxon>Eukaryota</taxon>
        <taxon>Viridiplantae</taxon>
        <taxon>Streptophyta</taxon>
        <taxon>Embryophyta</taxon>
        <taxon>Marchantiophyta</taxon>
        <taxon>Marchantiopsida</taxon>
        <taxon>Marchantiidae</taxon>
        <taxon>Marchantiales</taxon>
        <taxon>Ricciaceae</taxon>
        <taxon>Riccia</taxon>
    </lineage>
</organism>
<evidence type="ECO:0000256" key="1">
    <source>
        <dbReference type="SAM" id="MobiDB-lite"/>
    </source>
</evidence>